<feature type="chain" id="PRO_5037273077" evidence="1">
    <location>
        <begin position="22"/>
        <end position="433"/>
    </location>
</feature>
<sequence>MRFLFLILLTQLIVTVVVVNAAVQPQLAFLGGSPGPSPGLPPTQTKVIRRRRGLKASGLIAAKWLSSRNRQLLAGCPKCRRLPRGKERIGRRIAKYSINRKSARVSAQQRRPAEIFVCDDVLFDVFAGIGIVQLGMKMALISARFDALVDSHFKFLKRSLGRLWIRREEYGTQAEIVPRFGNNKNPFPEWPPPKGINGFKSISISHIDPKAMEFLHCSRRLFDVDIAFQCIGFGKDRGKAFREIWPLFANNIAKTYLTGDLLSRYRRLIASTVLCDCANLRSIHSFNIYPENPADDAAGASNGQALSKWLHTPWKDGRPKLLTMAQQEPKSVEALKKAFINATSPPFELFNGLTRERMTLRRVRLAGKFDMWLLERGPDKRDEQRWTEWAQQETVDLDFWKENNVVYVNFDEQREIGPRRGFRCCCIALPAKK</sequence>
<reference evidence="3" key="1">
    <citation type="submission" date="2022-11" db="UniProtKB">
        <authorList>
            <consortium name="WormBaseParasite"/>
        </authorList>
    </citation>
    <scope>IDENTIFICATION</scope>
</reference>
<name>A0A914HFL3_GLORO</name>
<evidence type="ECO:0000313" key="3">
    <source>
        <dbReference type="WBParaSite" id="Gr19_v10_g17070.t1"/>
    </source>
</evidence>
<accession>A0A914HFL3</accession>
<organism evidence="2 3">
    <name type="scientific">Globodera rostochiensis</name>
    <name type="common">Golden nematode worm</name>
    <name type="synonym">Heterodera rostochiensis</name>
    <dbReference type="NCBI Taxonomy" id="31243"/>
    <lineage>
        <taxon>Eukaryota</taxon>
        <taxon>Metazoa</taxon>
        <taxon>Ecdysozoa</taxon>
        <taxon>Nematoda</taxon>
        <taxon>Chromadorea</taxon>
        <taxon>Rhabditida</taxon>
        <taxon>Tylenchina</taxon>
        <taxon>Tylenchomorpha</taxon>
        <taxon>Tylenchoidea</taxon>
        <taxon>Heteroderidae</taxon>
        <taxon>Heteroderinae</taxon>
        <taxon>Globodera</taxon>
    </lineage>
</organism>
<dbReference type="Proteomes" id="UP000887572">
    <property type="component" value="Unplaced"/>
</dbReference>
<dbReference type="AlphaFoldDB" id="A0A914HFL3"/>
<keyword evidence="1" id="KW-0732">Signal</keyword>
<proteinExistence type="predicted"/>
<evidence type="ECO:0000256" key="1">
    <source>
        <dbReference type="SAM" id="SignalP"/>
    </source>
</evidence>
<protein>
    <submittedName>
        <fullName evidence="3">Uncharacterized protein</fullName>
    </submittedName>
</protein>
<evidence type="ECO:0000313" key="2">
    <source>
        <dbReference type="Proteomes" id="UP000887572"/>
    </source>
</evidence>
<keyword evidence="2" id="KW-1185">Reference proteome</keyword>
<feature type="signal peptide" evidence="1">
    <location>
        <begin position="1"/>
        <end position="21"/>
    </location>
</feature>
<dbReference type="WBParaSite" id="Gr19_v10_g17070.t1">
    <property type="protein sequence ID" value="Gr19_v10_g17070.t1"/>
    <property type="gene ID" value="Gr19_v10_g17070"/>
</dbReference>